<feature type="region of interest" description="Disordered" evidence="3">
    <location>
        <begin position="1"/>
        <end position="132"/>
    </location>
</feature>
<feature type="compositionally biased region" description="Low complexity" evidence="3">
    <location>
        <begin position="105"/>
        <end position="116"/>
    </location>
</feature>
<dbReference type="PANTHER" id="PTHR44472:SF1">
    <property type="entry name" value="DDB1 AND CUL4 ASSOCIATED FACTOR 4"/>
    <property type="match status" value="1"/>
</dbReference>
<organism evidence="4 5">
    <name type="scientific">Candidula unifasciata</name>
    <dbReference type="NCBI Taxonomy" id="100452"/>
    <lineage>
        <taxon>Eukaryota</taxon>
        <taxon>Metazoa</taxon>
        <taxon>Spiralia</taxon>
        <taxon>Lophotrochozoa</taxon>
        <taxon>Mollusca</taxon>
        <taxon>Gastropoda</taxon>
        <taxon>Heterobranchia</taxon>
        <taxon>Euthyneura</taxon>
        <taxon>Panpulmonata</taxon>
        <taxon>Eupulmonata</taxon>
        <taxon>Stylommatophora</taxon>
        <taxon>Helicina</taxon>
        <taxon>Helicoidea</taxon>
        <taxon>Geomitridae</taxon>
        <taxon>Candidula</taxon>
    </lineage>
</organism>
<accession>A0A8S3YKJ6</accession>
<dbReference type="InterPro" id="IPR052254">
    <property type="entry name" value="CUL4-DDB1_E3_ligase_receptor"/>
</dbReference>
<dbReference type="Proteomes" id="UP000678393">
    <property type="component" value="Unassembled WGS sequence"/>
</dbReference>
<keyword evidence="5" id="KW-1185">Reference proteome</keyword>
<evidence type="ECO:0000256" key="2">
    <source>
        <dbReference type="ARBA" id="ARBA00022737"/>
    </source>
</evidence>
<name>A0A8S3YKJ6_9EUPU</name>
<dbReference type="InterPro" id="IPR036322">
    <property type="entry name" value="WD40_repeat_dom_sf"/>
</dbReference>
<proteinExistence type="predicted"/>
<sequence>MNNRKGNRSRTREHRKSKRQRSHNRHSSSEHSHGAEANSGPPARVSRKYPTSDPSNSRRGTSHDLYRQPASSTSSWDVSSHRRNLHQRSSSTTHETSDQRGHKPSASSSSASVASSCQPSTNAQQPVPQVSDIPGYYYDEASKLYFKMQSYNLSTVAPFVTRDKIVSQQKENQRVVDVQNFTKQNLPASTASSSLPGTTHRHKSHLVSVLQEVQCGQFAMENFRTYMFRHMCSRVEPDVTWENSLPLQPSFRLGQIENMEVSENRDKIACVSSLKSSYSQVIQLLTVGEHHTSYPEGHRSVLRVTVPSLSFGPIHKRIKTMCWAPIQDRHGQATILYTTVCPIGCLASIAYLSNIDAENDEQILFELNLGKNIIWSAAWNSHRHQLTIGAERRCGLIDVATRKQWTFNTLDSDPLAQLFCLANPYIYNGTRKGHILLHDVRAPDKGRYNVMMKQTPGVGCLRLLKDENYLLASDFSGKICTWDQRMRKIVMEYSGLMNSHWQLAFSVDETETVLTSMTWLLAKGVQQA</sequence>
<comment type="caution">
    <text evidence="4">The sequence shown here is derived from an EMBL/GenBank/DDBJ whole genome shotgun (WGS) entry which is preliminary data.</text>
</comment>
<evidence type="ECO:0000313" key="5">
    <source>
        <dbReference type="Proteomes" id="UP000678393"/>
    </source>
</evidence>
<feature type="compositionally biased region" description="Polar residues" evidence="3">
    <location>
        <begin position="117"/>
        <end position="128"/>
    </location>
</feature>
<protein>
    <submittedName>
        <fullName evidence="4">Uncharacterized protein</fullName>
    </submittedName>
</protein>
<evidence type="ECO:0000313" key="4">
    <source>
        <dbReference type="EMBL" id="CAG5115550.1"/>
    </source>
</evidence>
<keyword evidence="2" id="KW-0677">Repeat</keyword>
<feature type="compositionally biased region" description="Basic residues" evidence="3">
    <location>
        <begin position="1"/>
        <end position="26"/>
    </location>
</feature>
<dbReference type="PANTHER" id="PTHR44472">
    <property type="entry name" value="DDB1- AND CUL4-ASSOCIATED FACTOR 4-RELATED"/>
    <property type="match status" value="1"/>
</dbReference>
<dbReference type="InterPro" id="IPR015943">
    <property type="entry name" value="WD40/YVTN_repeat-like_dom_sf"/>
</dbReference>
<evidence type="ECO:0000256" key="3">
    <source>
        <dbReference type="SAM" id="MobiDB-lite"/>
    </source>
</evidence>
<reference evidence="4" key="1">
    <citation type="submission" date="2021-04" db="EMBL/GenBank/DDBJ databases">
        <authorList>
            <consortium name="Molecular Ecology Group"/>
        </authorList>
    </citation>
    <scope>NUCLEOTIDE SEQUENCE</scope>
</reference>
<dbReference type="Gene3D" id="2.130.10.10">
    <property type="entry name" value="YVTN repeat-like/Quinoprotein amine dehydrogenase"/>
    <property type="match status" value="1"/>
</dbReference>
<dbReference type="AlphaFoldDB" id="A0A8S3YKJ6"/>
<dbReference type="GO" id="GO:0080008">
    <property type="term" value="C:Cul4-RING E3 ubiquitin ligase complex"/>
    <property type="evidence" value="ECO:0007669"/>
    <property type="project" value="TreeGrafter"/>
</dbReference>
<evidence type="ECO:0000256" key="1">
    <source>
        <dbReference type="ARBA" id="ARBA00022574"/>
    </source>
</evidence>
<keyword evidence="1" id="KW-0853">WD repeat</keyword>
<dbReference type="OrthoDB" id="128867at2759"/>
<dbReference type="Pfam" id="PF23761">
    <property type="entry name" value="Beta-prop_DCAF4"/>
    <property type="match status" value="1"/>
</dbReference>
<dbReference type="SUPFAM" id="SSF50978">
    <property type="entry name" value="WD40 repeat-like"/>
    <property type="match status" value="1"/>
</dbReference>
<dbReference type="EMBL" id="CAJHNH020000129">
    <property type="protein sequence ID" value="CAG5115550.1"/>
    <property type="molecule type" value="Genomic_DNA"/>
</dbReference>
<feature type="compositionally biased region" description="Polar residues" evidence="3">
    <location>
        <begin position="69"/>
        <end position="78"/>
    </location>
</feature>
<gene>
    <name evidence="4" type="ORF">CUNI_LOCUS1108</name>
</gene>